<dbReference type="AlphaFoldDB" id="X6LMN3"/>
<comment type="caution">
    <text evidence="2">The sequence shown here is derived from an EMBL/GenBank/DDBJ whole genome shotgun (WGS) entry which is preliminary data.</text>
</comment>
<dbReference type="PANTHER" id="PTHR47219:SF9">
    <property type="entry name" value="GTPASE ACTIVATING PROTEIN AND CENTROSOME-ASSOCIATED, ISOFORM B"/>
    <property type="match status" value="1"/>
</dbReference>
<organism evidence="2 3">
    <name type="scientific">Reticulomyxa filosa</name>
    <dbReference type="NCBI Taxonomy" id="46433"/>
    <lineage>
        <taxon>Eukaryota</taxon>
        <taxon>Sar</taxon>
        <taxon>Rhizaria</taxon>
        <taxon>Retaria</taxon>
        <taxon>Foraminifera</taxon>
        <taxon>Monothalamids</taxon>
        <taxon>Reticulomyxidae</taxon>
        <taxon>Reticulomyxa</taxon>
    </lineage>
</organism>
<evidence type="ECO:0000313" key="3">
    <source>
        <dbReference type="Proteomes" id="UP000023152"/>
    </source>
</evidence>
<evidence type="ECO:0000259" key="1">
    <source>
        <dbReference type="PROSITE" id="PS50086"/>
    </source>
</evidence>
<dbReference type="InterPro" id="IPR000195">
    <property type="entry name" value="Rab-GAP-TBC_dom"/>
</dbReference>
<dbReference type="Pfam" id="PF00566">
    <property type="entry name" value="RabGAP-TBC"/>
    <property type="match status" value="1"/>
</dbReference>
<dbReference type="EMBL" id="ASPP01033911">
    <property type="protein sequence ID" value="ETO03208.1"/>
    <property type="molecule type" value="Genomic_DNA"/>
</dbReference>
<sequence length="162" mass="18212">MNFVAGTIVFAVGDELDSFGVFCELMKWSPFKHNVSTGDICSYCNGDDDNADADEKESAKEKVDYAATYYSHSSGGRVSKTGQKGYGLRYMFSKALPACVIALTQFEILLQQHIPTLFDHLRLHEIDISSFASEWFITLFSYVLPLAVTFRVFDLFLIDGFK</sequence>
<feature type="domain" description="Rab-GAP TBC" evidence="1">
    <location>
        <begin position="1"/>
        <end position="160"/>
    </location>
</feature>
<gene>
    <name evidence="2" type="ORF">RFI_34202</name>
</gene>
<dbReference type="Gene3D" id="1.10.472.80">
    <property type="entry name" value="Ypt/Rab-GAP domain of gyp1p, domain 3"/>
    <property type="match status" value="1"/>
</dbReference>
<dbReference type="Proteomes" id="UP000023152">
    <property type="component" value="Unassembled WGS sequence"/>
</dbReference>
<keyword evidence="3" id="KW-1185">Reference proteome</keyword>
<reference evidence="2 3" key="1">
    <citation type="journal article" date="2013" name="Curr. Biol.">
        <title>The Genome of the Foraminiferan Reticulomyxa filosa.</title>
        <authorList>
            <person name="Glockner G."/>
            <person name="Hulsmann N."/>
            <person name="Schleicher M."/>
            <person name="Noegel A.A."/>
            <person name="Eichinger L."/>
            <person name="Gallinger C."/>
            <person name="Pawlowski J."/>
            <person name="Sierra R."/>
            <person name="Euteneuer U."/>
            <person name="Pillet L."/>
            <person name="Moustafa A."/>
            <person name="Platzer M."/>
            <person name="Groth M."/>
            <person name="Szafranski K."/>
            <person name="Schliwa M."/>
        </authorList>
    </citation>
    <scope>NUCLEOTIDE SEQUENCE [LARGE SCALE GENOMIC DNA]</scope>
</reference>
<evidence type="ECO:0000313" key="2">
    <source>
        <dbReference type="EMBL" id="ETO03208.1"/>
    </source>
</evidence>
<name>X6LMN3_RETFI</name>
<accession>X6LMN3</accession>
<dbReference type="PROSITE" id="PS50086">
    <property type="entry name" value="TBC_RABGAP"/>
    <property type="match status" value="1"/>
</dbReference>
<dbReference type="PANTHER" id="PTHR47219">
    <property type="entry name" value="RAB GTPASE-ACTIVATING PROTEIN 1-LIKE"/>
    <property type="match status" value="1"/>
</dbReference>
<protein>
    <recommendedName>
        <fullName evidence="1">Rab-GAP TBC domain-containing protein</fullName>
    </recommendedName>
</protein>
<dbReference type="InterPro" id="IPR050302">
    <property type="entry name" value="Rab_GAP_TBC_domain"/>
</dbReference>
<dbReference type="GO" id="GO:0031267">
    <property type="term" value="F:small GTPase binding"/>
    <property type="evidence" value="ECO:0007669"/>
    <property type="project" value="TreeGrafter"/>
</dbReference>
<dbReference type="SUPFAM" id="SSF47923">
    <property type="entry name" value="Ypt/Rab-GAP domain of gyp1p"/>
    <property type="match status" value="1"/>
</dbReference>
<dbReference type="OrthoDB" id="295078at2759"/>
<dbReference type="GO" id="GO:0005096">
    <property type="term" value="F:GTPase activator activity"/>
    <property type="evidence" value="ECO:0007669"/>
    <property type="project" value="TreeGrafter"/>
</dbReference>
<proteinExistence type="predicted"/>
<feature type="non-terminal residue" evidence="2">
    <location>
        <position position="162"/>
    </location>
</feature>
<dbReference type="InterPro" id="IPR035969">
    <property type="entry name" value="Rab-GAP_TBC_sf"/>
</dbReference>